<organism evidence="1 2">
    <name type="scientific">Pseudocercospora musae</name>
    <dbReference type="NCBI Taxonomy" id="113226"/>
    <lineage>
        <taxon>Eukaryota</taxon>
        <taxon>Fungi</taxon>
        <taxon>Dikarya</taxon>
        <taxon>Ascomycota</taxon>
        <taxon>Pezizomycotina</taxon>
        <taxon>Dothideomycetes</taxon>
        <taxon>Dothideomycetidae</taxon>
        <taxon>Mycosphaerellales</taxon>
        <taxon>Mycosphaerellaceae</taxon>
        <taxon>Pseudocercospora</taxon>
    </lineage>
</organism>
<comment type="caution">
    <text evidence="1">The sequence shown here is derived from an EMBL/GenBank/DDBJ whole genome shotgun (WGS) entry which is preliminary data.</text>
</comment>
<dbReference type="AlphaFoldDB" id="A0A139HCJ2"/>
<keyword evidence="2" id="KW-1185">Reference proteome</keyword>
<accession>A0A139HCJ2</accession>
<sequence>MRSNLSMSCHTVAPKSSGRLVKALHTNQSFREAVFVLGRCLAEQPRNIHGLNEDSLLTPTLSHLETGCR</sequence>
<dbReference type="Proteomes" id="UP000073492">
    <property type="component" value="Unassembled WGS sequence"/>
</dbReference>
<reference evidence="1 2" key="1">
    <citation type="submission" date="2015-07" db="EMBL/GenBank/DDBJ databases">
        <title>Comparative genomics of the Sigatoka disease complex on banana suggests a link between parallel evolutionary changes in Pseudocercospora fijiensis and Pseudocercospora eumusae and increased virulence on the banana host.</title>
        <authorList>
            <person name="Chang T.-C."/>
            <person name="Salvucci A."/>
            <person name="Crous P.W."/>
            <person name="Stergiopoulos I."/>
        </authorList>
    </citation>
    <scope>NUCLEOTIDE SEQUENCE [LARGE SCALE GENOMIC DNA]</scope>
    <source>
        <strain evidence="1 2">CBS 116634</strain>
    </source>
</reference>
<protein>
    <submittedName>
        <fullName evidence="1">Uncharacterized protein</fullName>
    </submittedName>
</protein>
<evidence type="ECO:0000313" key="1">
    <source>
        <dbReference type="EMBL" id="KXT00181.1"/>
    </source>
</evidence>
<dbReference type="EMBL" id="LFZO01000689">
    <property type="protein sequence ID" value="KXT00181.1"/>
    <property type="molecule type" value="Genomic_DNA"/>
</dbReference>
<proteinExistence type="predicted"/>
<gene>
    <name evidence="1" type="ORF">AC579_5678</name>
</gene>
<name>A0A139HCJ2_9PEZI</name>
<evidence type="ECO:0000313" key="2">
    <source>
        <dbReference type="Proteomes" id="UP000073492"/>
    </source>
</evidence>